<evidence type="ECO:0000313" key="2">
    <source>
        <dbReference type="Proteomes" id="UP001140949"/>
    </source>
</evidence>
<comment type="caution">
    <text evidence="1">The sequence shown here is derived from an EMBL/GenBank/DDBJ whole genome shotgun (WGS) entry which is preliminary data.</text>
</comment>
<proteinExistence type="predicted"/>
<gene>
    <name evidence="1" type="ORF">M6B38_328335</name>
</gene>
<organism evidence="1 2">
    <name type="scientific">Iris pallida</name>
    <name type="common">Sweet iris</name>
    <dbReference type="NCBI Taxonomy" id="29817"/>
    <lineage>
        <taxon>Eukaryota</taxon>
        <taxon>Viridiplantae</taxon>
        <taxon>Streptophyta</taxon>
        <taxon>Embryophyta</taxon>
        <taxon>Tracheophyta</taxon>
        <taxon>Spermatophyta</taxon>
        <taxon>Magnoliopsida</taxon>
        <taxon>Liliopsida</taxon>
        <taxon>Asparagales</taxon>
        <taxon>Iridaceae</taxon>
        <taxon>Iridoideae</taxon>
        <taxon>Irideae</taxon>
        <taxon>Iris</taxon>
    </lineage>
</organism>
<dbReference type="Proteomes" id="UP001140949">
    <property type="component" value="Unassembled WGS sequence"/>
</dbReference>
<protein>
    <submittedName>
        <fullName evidence="1">Uncharacterized protein</fullName>
    </submittedName>
</protein>
<evidence type="ECO:0000313" key="1">
    <source>
        <dbReference type="EMBL" id="KAJ6836142.1"/>
    </source>
</evidence>
<dbReference type="AlphaFoldDB" id="A0AAX6H5T1"/>
<reference evidence="1" key="2">
    <citation type="submission" date="2023-04" db="EMBL/GenBank/DDBJ databases">
        <authorList>
            <person name="Bruccoleri R.E."/>
            <person name="Oakeley E.J."/>
            <person name="Faust A.-M."/>
            <person name="Dessus-Babus S."/>
            <person name="Altorfer M."/>
            <person name="Burckhardt D."/>
            <person name="Oertli M."/>
            <person name="Naumann U."/>
            <person name="Petersen F."/>
            <person name="Wong J."/>
        </authorList>
    </citation>
    <scope>NUCLEOTIDE SEQUENCE</scope>
    <source>
        <strain evidence="1">GSM-AAB239-AS_SAM_17_03QT</strain>
        <tissue evidence="1">Leaf</tissue>
    </source>
</reference>
<dbReference type="EMBL" id="JANAVB010012296">
    <property type="protein sequence ID" value="KAJ6836142.1"/>
    <property type="molecule type" value="Genomic_DNA"/>
</dbReference>
<name>A0AAX6H5T1_IRIPA</name>
<reference evidence="1" key="1">
    <citation type="journal article" date="2023" name="GigaByte">
        <title>Genome assembly of the bearded iris, Iris pallida Lam.</title>
        <authorList>
            <person name="Bruccoleri R.E."/>
            <person name="Oakeley E.J."/>
            <person name="Faust A.M.E."/>
            <person name="Altorfer M."/>
            <person name="Dessus-Babus S."/>
            <person name="Burckhardt D."/>
            <person name="Oertli M."/>
            <person name="Naumann U."/>
            <person name="Petersen F."/>
            <person name="Wong J."/>
        </authorList>
    </citation>
    <scope>NUCLEOTIDE SEQUENCE</scope>
    <source>
        <strain evidence="1">GSM-AAB239-AS_SAM_17_03QT</strain>
    </source>
</reference>
<accession>A0AAX6H5T1</accession>
<sequence length="85" mass="9847">MLPRLERAFVRMRPVRECASTRTRDHRSYLALCERSSGCDRPVDVPHLVHDREGASVDTCAMIMMKCREDLRPRPIHDPTTSKAR</sequence>
<keyword evidence="2" id="KW-1185">Reference proteome</keyword>